<sequence>MLTSRRITHTDAPYFVEVDKLYESAFPRHEKRTPKAKTSALNNDNYLLLAWFDGELFVGMIGSWAFNGYTYIEHLAVSSQQRSQGYGKRILEQFIRQHPVIILEVDPLTTEIARKRLRFYQGLGFVENSFEHRHPRYHPDLDDHELVVLSYPEPISQALYNQFNNELINIVMGNVSSLRF</sequence>
<dbReference type="CDD" id="cd04301">
    <property type="entry name" value="NAT_SF"/>
    <property type="match status" value="1"/>
</dbReference>
<gene>
    <name evidence="2" type="ORF">PL78_08365</name>
</gene>
<keyword evidence="2" id="KW-0808">Transferase</keyword>
<dbReference type="GO" id="GO:0016746">
    <property type="term" value="F:acyltransferase activity"/>
    <property type="evidence" value="ECO:0007669"/>
    <property type="project" value="UniProtKB-KW"/>
</dbReference>
<name>A0ABM6BKB9_YERET</name>
<keyword evidence="2" id="KW-0012">Acyltransferase</keyword>
<dbReference type="Proteomes" id="UP000266744">
    <property type="component" value="Chromosome"/>
</dbReference>
<proteinExistence type="predicted"/>
<dbReference type="InterPro" id="IPR000182">
    <property type="entry name" value="GNAT_dom"/>
</dbReference>
<evidence type="ECO:0000313" key="2">
    <source>
        <dbReference type="EMBL" id="ANI29836.1"/>
    </source>
</evidence>
<dbReference type="RefSeq" id="WP_064514716.1">
    <property type="nucleotide sequence ID" value="NZ_CP010029.1"/>
</dbReference>
<protein>
    <submittedName>
        <fullName evidence="2">Acyltransferase</fullName>
    </submittedName>
</protein>
<accession>A0ABM6BKB9</accession>
<evidence type="ECO:0000313" key="3">
    <source>
        <dbReference type="Proteomes" id="UP000266744"/>
    </source>
</evidence>
<dbReference type="Pfam" id="PF00583">
    <property type="entry name" value="Acetyltransf_1"/>
    <property type="match status" value="1"/>
</dbReference>
<dbReference type="SUPFAM" id="SSF55729">
    <property type="entry name" value="Acyl-CoA N-acyltransferases (Nat)"/>
    <property type="match status" value="1"/>
</dbReference>
<evidence type="ECO:0000259" key="1">
    <source>
        <dbReference type="PROSITE" id="PS51186"/>
    </source>
</evidence>
<dbReference type="InterPro" id="IPR016181">
    <property type="entry name" value="Acyl_CoA_acyltransferase"/>
</dbReference>
<keyword evidence="3" id="KW-1185">Reference proteome</keyword>
<dbReference type="Gene3D" id="3.40.630.30">
    <property type="match status" value="1"/>
</dbReference>
<reference evidence="2 3" key="1">
    <citation type="journal article" date="2016" name="Toxins">
        <title>The Draft Genome Sequence of the Yersinia entomophaga Entomopathogenic Type Strain MH96T.</title>
        <authorList>
            <person name="Hurst M.R."/>
            <person name="Beattie A."/>
            <person name="Altermann E."/>
            <person name="Moraga R.M."/>
            <person name="Harper L.A."/>
            <person name="Calder J."/>
            <person name="Laugraud A."/>
        </authorList>
    </citation>
    <scope>NUCLEOTIDE SEQUENCE [LARGE SCALE GENOMIC DNA]</scope>
    <source>
        <strain evidence="2 3">MH96</strain>
    </source>
</reference>
<feature type="domain" description="N-acetyltransferase" evidence="1">
    <location>
        <begin position="2"/>
        <end position="154"/>
    </location>
</feature>
<dbReference type="PROSITE" id="PS51186">
    <property type="entry name" value="GNAT"/>
    <property type="match status" value="1"/>
</dbReference>
<dbReference type="EMBL" id="CP010029">
    <property type="protein sequence ID" value="ANI29836.1"/>
    <property type="molecule type" value="Genomic_DNA"/>
</dbReference>
<organism evidence="2 3">
    <name type="scientific">Yersinia entomophaga</name>
    <dbReference type="NCBI Taxonomy" id="935293"/>
    <lineage>
        <taxon>Bacteria</taxon>
        <taxon>Pseudomonadati</taxon>
        <taxon>Pseudomonadota</taxon>
        <taxon>Gammaproteobacteria</taxon>
        <taxon>Enterobacterales</taxon>
        <taxon>Yersiniaceae</taxon>
        <taxon>Yersinia</taxon>
    </lineage>
</organism>